<gene>
    <name evidence="1" type="primary">TY3B-I_1230</name>
    <name evidence="1" type="ORF">NPIL_16251</name>
</gene>
<reference evidence="1" key="1">
    <citation type="submission" date="2020-08" db="EMBL/GenBank/DDBJ databases">
        <title>Multicomponent nature underlies the extraordinary mechanical properties of spider dragline silk.</title>
        <authorList>
            <person name="Kono N."/>
            <person name="Nakamura H."/>
            <person name="Mori M."/>
            <person name="Yoshida Y."/>
            <person name="Ohtoshi R."/>
            <person name="Malay A.D."/>
            <person name="Moran D.A.P."/>
            <person name="Tomita M."/>
            <person name="Numata K."/>
            <person name="Arakawa K."/>
        </authorList>
    </citation>
    <scope>NUCLEOTIDE SEQUENCE</scope>
</reference>
<proteinExistence type="predicted"/>
<organism evidence="1 2">
    <name type="scientific">Nephila pilipes</name>
    <name type="common">Giant wood spider</name>
    <name type="synonym">Nephila maculata</name>
    <dbReference type="NCBI Taxonomy" id="299642"/>
    <lineage>
        <taxon>Eukaryota</taxon>
        <taxon>Metazoa</taxon>
        <taxon>Ecdysozoa</taxon>
        <taxon>Arthropoda</taxon>
        <taxon>Chelicerata</taxon>
        <taxon>Arachnida</taxon>
        <taxon>Araneae</taxon>
        <taxon>Araneomorphae</taxon>
        <taxon>Entelegynae</taxon>
        <taxon>Araneoidea</taxon>
        <taxon>Nephilidae</taxon>
        <taxon>Nephila</taxon>
    </lineage>
</organism>
<dbReference type="OrthoDB" id="6435366at2759"/>
<dbReference type="PANTHER" id="PTHR24559:SF444">
    <property type="entry name" value="REVERSE TRANSCRIPTASE DOMAIN-CONTAINING PROTEIN"/>
    <property type="match status" value="1"/>
</dbReference>
<evidence type="ECO:0000313" key="1">
    <source>
        <dbReference type="EMBL" id="GFU08081.1"/>
    </source>
</evidence>
<dbReference type="InterPro" id="IPR053134">
    <property type="entry name" value="RNA-dir_DNA_polymerase"/>
</dbReference>
<dbReference type="GO" id="GO:0071897">
    <property type="term" value="P:DNA biosynthetic process"/>
    <property type="evidence" value="ECO:0007669"/>
    <property type="project" value="UniProtKB-ARBA"/>
</dbReference>
<dbReference type="Gene3D" id="3.10.10.10">
    <property type="entry name" value="HIV Type 1 Reverse Transcriptase, subunit A, domain 1"/>
    <property type="match status" value="1"/>
</dbReference>
<comment type="caution">
    <text evidence="1">The sequence shown here is derived from an EMBL/GenBank/DDBJ whole genome shotgun (WGS) entry which is preliminary data.</text>
</comment>
<evidence type="ECO:0000313" key="2">
    <source>
        <dbReference type="Proteomes" id="UP000887013"/>
    </source>
</evidence>
<dbReference type="PANTHER" id="PTHR24559">
    <property type="entry name" value="TRANSPOSON TY3-I GAG-POL POLYPROTEIN"/>
    <property type="match status" value="1"/>
</dbReference>
<dbReference type="InterPro" id="IPR043502">
    <property type="entry name" value="DNA/RNA_pol_sf"/>
</dbReference>
<dbReference type="EMBL" id="BMAW01077786">
    <property type="protein sequence ID" value="GFU08081.1"/>
    <property type="molecule type" value="Genomic_DNA"/>
</dbReference>
<sequence length="109" mass="12902">MRIILKDDIPVYQPALRLSFVEKQKVNKHVEVGLEQRIIRASSSKYARPVVLVKKKNGDSRLCVDYRKLNWKLVKDRLPLLFIDDVLGARCKSVYNFGFEEWIFPCRRH</sequence>
<dbReference type="SUPFAM" id="SSF56672">
    <property type="entry name" value="DNA/RNA polymerases"/>
    <property type="match status" value="1"/>
</dbReference>
<dbReference type="Proteomes" id="UP000887013">
    <property type="component" value="Unassembled WGS sequence"/>
</dbReference>
<accession>A0A8X6QA10</accession>
<dbReference type="AlphaFoldDB" id="A0A8X6QA10"/>
<keyword evidence="2" id="KW-1185">Reference proteome</keyword>
<protein>
    <submittedName>
        <fullName evidence="1">Transposon Ty3-I Gag-Pol polyprotein</fullName>
    </submittedName>
</protein>
<name>A0A8X6QA10_NEPPI</name>